<comment type="caution">
    <text evidence="1">The sequence shown here is derived from an EMBL/GenBank/DDBJ whole genome shotgun (WGS) entry which is preliminary data.</text>
</comment>
<keyword evidence="2" id="KW-1185">Reference proteome</keyword>
<organism evidence="1 2">
    <name type="scientific">Smallanthus sonchifolius</name>
    <dbReference type="NCBI Taxonomy" id="185202"/>
    <lineage>
        <taxon>Eukaryota</taxon>
        <taxon>Viridiplantae</taxon>
        <taxon>Streptophyta</taxon>
        <taxon>Embryophyta</taxon>
        <taxon>Tracheophyta</taxon>
        <taxon>Spermatophyta</taxon>
        <taxon>Magnoliopsida</taxon>
        <taxon>eudicotyledons</taxon>
        <taxon>Gunneridae</taxon>
        <taxon>Pentapetalae</taxon>
        <taxon>asterids</taxon>
        <taxon>campanulids</taxon>
        <taxon>Asterales</taxon>
        <taxon>Asteraceae</taxon>
        <taxon>Asteroideae</taxon>
        <taxon>Heliantheae alliance</taxon>
        <taxon>Millerieae</taxon>
        <taxon>Smallanthus</taxon>
    </lineage>
</organism>
<reference evidence="1 2" key="2">
    <citation type="journal article" date="2022" name="Mol. Ecol. Resour.">
        <title>The genomes of chicory, endive, great burdock and yacon provide insights into Asteraceae paleo-polyploidization history and plant inulin production.</title>
        <authorList>
            <person name="Fan W."/>
            <person name="Wang S."/>
            <person name="Wang H."/>
            <person name="Wang A."/>
            <person name="Jiang F."/>
            <person name="Liu H."/>
            <person name="Zhao H."/>
            <person name="Xu D."/>
            <person name="Zhang Y."/>
        </authorList>
    </citation>
    <scope>NUCLEOTIDE SEQUENCE [LARGE SCALE GENOMIC DNA]</scope>
    <source>
        <strain evidence="2">cv. Yunnan</strain>
        <tissue evidence="1">Leaves</tissue>
    </source>
</reference>
<evidence type="ECO:0000313" key="1">
    <source>
        <dbReference type="EMBL" id="KAI3828476.1"/>
    </source>
</evidence>
<dbReference type="Proteomes" id="UP001056120">
    <property type="component" value="Linkage Group LG01"/>
</dbReference>
<protein>
    <submittedName>
        <fullName evidence="1">Uncharacterized protein</fullName>
    </submittedName>
</protein>
<accession>A0ACB9K8D5</accession>
<gene>
    <name evidence="1" type="ORF">L1987_02577</name>
</gene>
<reference evidence="2" key="1">
    <citation type="journal article" date="2022" name="Mol. Ecol. Resour.">
        <title>The genomes of chicory, endive, great burdock and yacon provide insights into Asteraceae palaeo-polyploidization history and plant inulin production.</title>
        <authorList>
            <person name="Fan W."/>
            <person name="Wang S."/>
            <person name="Wang H."/>
            <person name="Wang A."/>
            <person name="Jiang F."/>
            <person name="Liu H."/>
            <person name="Zhao H."/>
            <person name="Xu D."/>
            <person name="Zhang Y."/>
        </authorList>
    </citation>
    <scope>NUCLEOTIDE SEQUENCE [LARGE SCALE GENOMIC DNA]</scope>
    <source>
        <strain evidence="2">cv. Yunnan</strain>
    </source>
</reference>
<name>A0ACB9K8D5_9ASTR</name>
<sequence>MANKKSKKGAANKENVARKEETHDHNETRQEAEKDKGTSKDLVGSLDKRMADVEASVTQIGILVDGSLEKQKALGTSQTELDGLREYFKAAIKFIHLELEAMIKREIERLRNEVELHRTSFPIATLVTYCGKTFCFSLVEATGEAAA</sequence>
<proteinExistence type="predicted"/>
<evidence type="ECO:0000313" key="2">
    <source>
        <dbReference type="Proteomes" id="UP001056120"/>
    </source>
</evidence>
<dbReference type="EMBL" id="CM042018">
    <property type="protein sequence ID" value="KAI3828476.1"/>
    <property type="molecule type" value="Genomic_DNA"/>
</dbReference>